<accession>A0ACA9R3H0</accession>
<protein>
    <submittedName>
        <fullName evidence="1">5216_t:CDS:1</fullName>
    </submittedName>
</protein>
<feature type="non-terminal residue" evidence="1">
    <location>
        <position position="209"/>
    </location>
</feature>
<organism evidence="1 2">
    <name type="scientific">Cetraspora pellucida</name>
    <dbReference type="NCBI Taxonomy" id="1433469"/>
    <lineage>
        <taxon>Eukaryota</taxon>
        <taxon>Fungi</taxon>
        <taxon>Fungi incertae sedis</taxon>
        <taxon>Mucoromycota</taxon>
        <taxon>Glomeromycotina</taxon>
        <taxon>Glomeromycetes</taxon>
        <taxon>Diversisporales</taxon>
        <taxon>Gigasporaceae</taxon>
        <taxon>Cetraspora</taxon>
    </lineage>
</organism>
<feature type="non-terminal residue" evidence="1">
    <location>
        <position position="1"/>
    </location>
</feature>
<sequence length="209" mass="24264">RELVTDVNIEFTESGIKFMSIDSAHVALVSVFLESKSFKKYDYNKEETISINLDYLNKILSQVKNKDTLTLKKPEFLSVLYRGSDNYKETEYKIQLLNIDQEKLNILSTNYSVIINMPSDELKKIFLNQNIICETINITVKQNKKMIKFTSLDDFNNECINILKERKGSFDNEITIKAENNIDDLFSLKYLLLFTKASSLTHCVQICLE</sequence>
<reference evidence="1" key="1">
    <citation type="submission" date="2021-06" db="EMBL/GenBank/DDBJ databases">
        <authorList>
            <person name="Kallberg Y."/>
            <person name="Tangrot J."/>
            <person name="Rosling A."/>
        </authorList>
    </citation>
    <scope>NUCLEOTIDE SEQUENCE</scope>
    <source>
        <strain evidence="1">28 12/20/2015</strain>
    </source>
</reference>
<dbReference type="Proteomes" id="UP000789366">
    <property type="component" value="Unassembled WGS sequence"/>
</dbReference>
<keyword evidence="2" id="KW-1185">Reference proteome</keyword>
<proteinExistence type="predicted"/>
<comment type="caution">
    <text evidence="1">The sequence shown here is derived from an EMBL/GenBank/DDBJ whole genome shotgun (WGS) entry which is preliminary data.</text>
</comment>
<evidence type="ECO:0000313" key="1">
    <source>
        <dbReference type="EMBL" id="CAG8774957.1"/>
    </source>
</evidence>
<dbReference type="EMBL" id="CAJVPW010056437">
    <property type="protein sequence ID" value="CAG8774957.1"/>
    <property type="molecule type" value="Genomic_DNA"/>
</dbReference>
<evidence type="ECO:0000313" key="2">
    <source>
        <dbReference type="Proteomes" id="UP000789366"/>
    </source>
</evidence>
<gene>
    <name evidence="1" type="ORF">SPELUC_LOCUS16017</name>
</gene>
<name>A0ACA9R3H0_9GLOM</name>